<accession>A0A1B7XCP2</accession>
<organism evidence="1 2">
    <name type="scientific">Halodesulfovibrio spirochaetisodalis</name>
    <dbReference type="NCBI Taxonomy" id="1560234"/>
    <lineage>
        <taxon>Bacteria</taxon>
        <taxon>Pseudomonadati</taxon>
        <taxon>Thermodesulfobacteriota</taxon>
        <taxon>Desulfovibrionia</taxon>
        <taxon>Desulfovibrionales</taxon>
        <taxon>Desulfovibrionaceae</taxon>
        <taxon>Halodesulfovibrio</taxon>
    </lineage>
</organism>
<reference evidence="1 2" key="1">
    <citation type="submission" date="2015-01" db="EMBL/GenBank/DDBJ databases">
        <title>Desulfovibrio sp. JC271 draft genome sequence.</title>
        <authorList>
            <person name="Shivani Y."/>
            <person name="Subhash Y."/>
            <person name="Sasikala C."/>
            <person name="Ramana C.V."/>
        </authorList>
    </citation>
    <scope>NUCLEOTIDE SEQUENCE [LARGE SCALE GENOMIC DNA]</scope>
    <source>
        <strain evidence="1 2">JC271</strain>
    </source>
</reference>
<evidence type="ECO:0000313" key="1">
    <source>
        <dbReference type="EMBL" id="OBQ51725.1"/>
    </source>
</evidence>
<dbReference type="RefSeq" id="WP_066854708.1">
    <property type="nucleotide sequence ID" value="NZ_JXMS01000013.1"/>
</dbReference>
<dbReference type="EMBL" id="JXMS01000013">
    <property type="protein sequence ID" value="OBQ51725.1"/>
    <property type="molecule type" value="Genomic_DNA"/>
</dbReference>
<name>A0A1B7XCP2_9BACT</name>
<gene>
    <name evidence="1" type="ORF">SP90_08970</name>
</gene>
<dbReference type="Proteomes" id="UP000091979">
    <property type="component" value="Unassembled WGS sequence"/>
</dbReference>
<protein>
    <submittedName>
        <fullName evidence="1">Uncharacterized protein</fullName>
    </submittedName>
</protein>
<proteinExistence type="predicted"/>
<comment type="caution">
    <text evidence="1">The sequence shown here is derived from an EMBL/GenBank/DDBJ whole genome shotgun (WGS) entry which is preliminary data.</text>
</comment>
<dbReference type="OrthoDB" id="5465051at2"/>
<dbReference type="PATRIC" id="fig|1560234.3.peg.625"/>
<dbReference type="AlphaFoldDB" id="A0A1B7XCP2"/>
<sequence length="203" mass="22598">MQFSPTTLLRGILLFTAICCVRIHPAYSATPLPSQFYSPEDTSAFTYLNQITFVISSSNQLGQAVRTTLLANKRQAAGIDTVLLFENSAVTLPILQGIPHGILTTYSGRLYCSPHNTPPKCPVSVEDYIPPLIPDVQIANAKEIYLPLLERLLVEHARLGGKIALCACCNRKPEERIIYLPKQIPHDKLKHLKKQMKIKEGAY</sequence>
<evidence type="ECO:0000313" key="2">
    <source>
        <dbReference type="Proteomes" id="UP000091979"/>
    </source>
</evidence>
<keyword evidence="2" id="KW-1185">Reference proteome</keyword>